<gene>
    <name evidence="2" type="ORF">METZ01_LOCUS180750</name>
</gene>
<reference evidence="2" key="1">
    <citation type="submission" date="2018-05" db="EMBL/GenBank/DDBJ databases">
        <authorList>
            <person name="Lanie J.A."/>
            <person name="Ng W.-L."/>
            <person name="Kazmierczak K.M."/>
            <person name="Andrzejewski T.M."/>
            <person name="Davidsen T.M."/>
            <person name="Wayne K.J."/>
            <person name="Tettelin H."/>
            <person name="Glass J.I."/>
            <person name="Rusch D."/>
            <person name="Podicherti R."/>
            <person name="Tsui H.-C.T."/>
            <person name="Winkler M.E."/>
        </authorList>
    </citation>
    <scope>NUCLEOTIDE SEQUENCE</scope>
</reference>
<evidence type="ECO:0000313" key="2">
    <source>
        <dbReference type="EMBL" id="SVB27896.1"/>
    </source>
</evidence>
<protein>
    <submittedName>
        <fullName evidence="2">Uncharacterized protein</fullName>
    </submittedName>
</protein>
<evidence type="ECO:0000256" key="1">
    <source>
        <dbReference type="SAM" id="MobiDB-lite"/>
    </source>
</evidence>
<dbReference type="EMBL" id="UINC01035459">
    <property type="protein sequence ID" value="SVB27896.1"/>
    <property type="molecule type" value="Genomic_DNA"/>
</dbReference>
<organism evidence="2">
    <name type="scientific">marine metagenome</name>
    <dbReference type="NCBI Taxonomy" id="408172"/>
    <lineage>
        <taxon>unclassified sequences</taxon>
        <taxon>metagenomes</taxon>
        <taxon>ecological metagenomes</taxon>
    </lineage>
</organism>
<feature type="compositionally biased region" description="Basic and acidic residues" evidence="1">
    <location>
        <begin position="1"/>
        <end position="15"/>
    </location>
</feature>
<dbReference type="AlphaFoldDB" id="A0A382CP15"/>
<feature type="non-terminal residue" evidence="2">
    <location>
        <position position="160"/>
    </location>
</feature>
<feature type="compositionally biased region" description="Polar residues" evidence="1">
    <location>
        <begin position="43"/>
        <end position="53"/>
    </location>
</feature>
<accession>A0A382CP15</accession>
<feature type="region of interest" description="Disordered" evidence="1">
    <location>
        <begin position="1"/>
        <end position="100"/>
    </location>
</feature>
<sequence>MDDEKGSERIKDRQRPIPIRDVLGEVASVPVSGIRDQKDQSKTSKGSRVSKNPIQKGRSRRDPTGRSGSREKTKAVRESVERRPLHATPIESLPSRNLESEGSGWIVRLSGRGSVGFQGDRGAQLLHLTFFKAVDPLVAVRESLALGKSIEDFSDEQLYE</sequence>
<feature type="compositionally biased region" description="Basic and acidic residues" evidence="1">
    <location>
        <begin position="60"/>
        <end position="84"/>
    </location>
</feature>
<name>A0A382CP15_9ZZZZ</name>
<proteinExistence type="predicted"/>